<dbReference type="KEGG" id="sct:SCAT_0601"/>
<accession>F8JWV2</accession>
<evidence type="ECO:0000313" key="2">
    <source>
        <dbReference type="Proteomes" id="UP000007842"/>
    </source>
</evidence>
<reference evidence="2" key="1">
    <citation type="submission" date="2011-12" db="EMBL/GenBank/DDBJ databases">
        <title>Complete genome sequence of Streptomyces cattleya strain DSM 46488.</title>
        <authorList>
            <person name="Ou H.-Y."/>
            <person name="Li P."/>
            <person name="Zhao C."/>
            <person name="O'Hagan D."/>
            <person name="Deng Z."/>
        </authorList>
    </citation>
    <scope>NUCLEOTIDE SEQUENCE [LARGE SCALE GENOMIC DNA]</scope>
    <source>
        <strain evidence="2">ATCC 35852 / DSM 46488 / JCM 4925 / NBRC 14057 / NRRL 8057</strain>
    </source>
</reference>
<dbReference type="EMBL" id="CP003219">
    <property type="protein sequence ID" value="AEW92978.1"/>
    <property type="molecule type" value="Genomic_DNA"/>
</dbReference>
<dbReference type="eggNOG" id="ENOG5031V92">
    <property type="taxonomic scope" value="Bacteria"/>
</dbReference>
<gene>
    <name evidence="1" type="ordered locus">SCATT_06070</name>
</gene>
<dbReference type="HOGENOM" id="CLU_1146657_0_0_11"/>
<keyword evidence="2" id="KW-1185">Reference proteome</keyword>
<accession>G8WRG1</accession>
<organism evidence="1 2">
    <name type="scientific">Streptantibioticus cattleyicolor (strain ATCC 35852 / DSM 46488 / JCM 4925 / NBRC 14057 / NRRL 8057)</name>
    <name type="common">Streptomyces cattleya</name>
    <dbReference type="NCBI Taxonomy" id="1003195"/>
    <lineage>
        <taxon>Bacteria</taxon>
        <taxon>Bacillati</taxon>
        <taxon>Actinomycetota</taxon>
        <taxon>Actinomycetes</taxon>
        <taxon>Kitasatosporales</taxon>
        <taxon>Streptomycetaceae</taxon>
        <taxon>Streptantibioticus</taxon>
    </lineage>
</organism>
<dbReference type="OrthoDB" id="4205928at2"/>
<dbReference type="Proteomes" id="UP000007842">
    <property type="component" value="Chromosome"/>
</dbReference>
<protein>
    <submittedName>
        <fullName evidence="1">Uncharacterized protein</fullName>
    </submittedName>
</protein>
<dbReference type="AlphaFoldDB" id="F8JWV2"/>
<dbReference type="RefSeq" id="WP_014141377.1">
    <property type="nucleotide sequence ID" value="NC_016111.1"/>
</dbReference>
<sequence length="242" mass="26735">MFIQKIQAGDGTTTGLCSEDHAIVMLRRAVDRRFPLEATRTGGLVITRDVWSTGSSTPSRRTVSLEPAKPLGVMTPTMRQDLEAIADSDRAYRVDKAEMPFRDRVGRIMLGFYSVPPAAARRLVERGMVVLGLPYEDTSHGRLKEIRTPVRVVLAARLAMLAADHRTSTGEPRGYVYPADIGMSGTVGLCKPGRRSGRVYDGSSVASCTCGWSQWTEDREVARRVAREHRREMASAALKRLT</sequence>
<dbReference type="STRING" id="1003195.SCATT_06070"/>
<name>F8JWV2_STREN</name>
<dbReference type="PATRIC" id="fig|1003195.11.peg.2216"/>
<dbReference type="KEGG" id="scy:SCATT_06070"/>
<evidence type="ECO:0000313" key="1">
    <source>
        <dbReference type="EMBL" id="AEW92978.1"/>
    </source>
</evidence>
<proteinExistence type="predicted"/>